<feature type="non-terminal residue" evidence="1">
    <location>
        <position position="121"/>
    </location>
</feature>
<dbReference type="EMBL" id="JAFCMP010000117">
    <property type="protein sequence ID" value="KAG5185893.1"/>
    <property type="molecule type" value="Genomic_DNA"/>
</dbReference>
<evidence type="ECO:0000313" key="2">
    <source>
        <dbReference type="Proteomes" id="UP000664859"/>
    </source>
</evidence>
<accession>A0A835Z3S7</accession>
<protein>
    <submittedName>
        <fullName evidence="1">Uncharacterized protein</fullName>
    </submittedName>
</protein>
<dbReference type="AlphaFoldDB" id="A0A835Z3S7"/>
<keyword evidence="2" id="KW-1185">Reference proteome</keyword>
<gene>
    <name evidence="1" type="ORF">JKP88DRAFT_155536</name>
</gene>
<comment type="caution">
    <text evidence="1">The sequence shown here is derived from an EMBL/GenBank/DDBJ whole genome shotgun (WGS) entry which is preliminary data.</text>
</comment>
<feature type="non-terminal residue" evidence="1">
    <location>
        <position position="1"/>
    </location>
</feature>
<sequence length="121" mass="13284">PHSHSDDGTLPDYKQLINFPYVSRRGSSGMGKREGANCVMCGERSGSSTNCHIPGQNKGVCRACDSCMWRHAATGTPFKWCKGCKRFYALTRFGKKVGGVKCTDCRERGRQSYLAKKGGRG</sequence>
<dbReference type="OrthoDB" id="193164at2759"/>
<evidence type="ECO:0000313" key="1">
    <source>
        <dbReference type="EMBL" id="KAG5185893.1"/>
    </source>
</evidence>
<proteinExistence type="predicted"/>
<dbReference type="Proteomes" id="UP000664859">
    <property type="component" value="Unassembled WGS sequence"/>
</dbReference>
<name>A0A835Z3S7_9STRA</name>
<organism evidence="1 2">
    <name type="scientific">Tribonema minus</name>
    <dbReference type="NCBI Taxonomy" id="303371"/>
    <lineage>
        <taxon>Eukaryota</taxon>
        <taxon>Sar</taxon>
        <taxon>Stramenopiles</taxon>
        <taxon>Ochrophyta</taxon>
        <taxon>PX clade</taxon>
        <taxon>Xanthophyceae</taxon>
        <taxon>Tribonematales</taxon>
        <taxon>Tribonemataceae</taxon>
        <taxon>Tribonema</taxon>
    </lineage>
</organism>
<reference evidence="1" key="1">
    <citation type="submission" date="2021-02" db="EMBL/GenBank/DDBJ databases">
        <title>First Annotated Genome of the Yellow-green Alga Tribonema minus.</title>
        <authorList>
            <person name="Mahan K.M."/>
        </authorList>
    </citation>
    <scope>NUCLEOTIDE SEQUENCE</scope>
    <source>
        <strain evidence="1">UTEX B ZZ1240</strain>
    </source>
</reference>